<dbReference type="AlphaFoldDB" id="A0A914MIZ4"/>
<protein>
    <submittedName>
        <fullName evidence="2">Uncharacterized protein</fullName>
    </submittedName>
</protein>
<evidence type="ECO:0000313" key="2">
    <source>
        <dbReference type="WBParaSite" id="Minc3s01980g27571"/>
    </source>
</evidence>
<organism evidence="1 2">
    <name type="scientific">Meloidogyne incognita</name>
    <name type="common">Southern root-knot nematode worm</name>
    <name type="synonym">Oxyuris incognita</name>
    <dbReference type="NCBI Taxonomy" id="6306"/>
    <lineage>
        <taxon>Eukaryota</taxon>
        <taxon>Metazoa</taxon>
        <taxon>Ecdysozoa</taxon>
        <taxon>Nematoda</taxon>
        <taxon>Chromadorea</taxon>
        <taxon>Rhabditida</taxon>
        <taxon>Tylenchina</taxon>
        <taxon>Tylenchomorpha</taxon>
        <taxon>Tylenchoidea</taxon>
        <taxon>Meloidogynidae</taxon>
        <taxon>Meloidogyninae</taxon>
        <taxon>Meloidogyne</taxon>
        <taxon>Meloidogyne incognita group</taxon>
    </lineage>
</organism>
<evidence type="ECO:0000313" key="1">
    <source>
        <dbReference type="Proteomes" id="UP000887563"/>
    </source>
</evidence>
<proteinExistence type="predicted"/>
<accession>A0A914MIZ4</accession>
<name>A0A914MIZ4_MELIC</name>
<sequence length="66" mass="7610">MSYYWNYMCGIPKRNPKTYSTNPFLLNIKRIVATVLAVTEHIATNQRTPLPSTCVEEPRLIKIELA</sequence>
<keyword evidence="1" id="KW-1185">Reference proteome</keyword>
<dbReference type="WBParaSite" id="Minc3s01980g27571">
    <property type="protein sequence ID" value="Minc3s01980g27571"/>
    <property type="gene ID" value="Minc3s01980g27571"/>
</dbReference>
<reference evidence="2" key="1">
    <citation type="submission" date="2022-11" db="UniProtKB">
        <authorList>
            <consortium name="WormBaseParasite"/>
        </authorList>
    </citation>
    <scope>IDENTIFICATION</scope>
</reference>
<dbReference type="Proteomes" id="UP000887563">
    <property type="component" value="Unplaced"/>
</dbReference>